<keyword evidence="3" id="KW-1185">Reference proteome</keyword>
<sequence length="256" mass="27701">MQQWTKDVQDGKSGCSNSVIRREVGKSTFGDMDNSLRTASQILSIMKLPSEARISQSSQSGQTHYSLASSEARIALDASCRRNSVVNDSNRNFDGSGNSGLSRFATQLRTSIQSCLNLQTLPRLNSVRAHQWGKSSGNSDPTYDRQTFMKPAAFERQDLAMFNIPASDMSNADEQKLDSSSQHTGSSSGTESCCNIGTDPGLQEDKSQSANQLSTQNNIADGKCDGPAPASSYTLTCKDPKIQELVDDCPSFDLGF</sequence>
<dbReference type="GO" id="GO:0035861">
    <property type="term" value="C:site of double-strand break"/>
    <property type="evidence" value="ECO:0007669"/>
    <property type="project" value="TreeGrafter"/>
</dbReference>
<reference evidence="2" key="1">
    <citation type="submission" date="2020-05" db="EMBL/GenBank/DDBJ databases">
        <title>WGS assembly of Panicum virgatum.</title>
        <authorList>
            <person name="Lovell J.T."/>
            <person name="Jenkins J."/>
            <person name="Shu S."/>
            <person name="Juenger T.E."/>
            <person name="Schmutz J."/>
        </authorList>
    </citation>
    <scope>NUCLEOTIDE SEQUENCE</scope>
    <source>
        <strain evidence="2">AP13</strain>
    </source>
</reference>
<dbReference type="GO" id="GO:0006302">
    <property type="term" value="P:double-strand break repair"/>
    <property type="evidence" value="ECO:0007669"/>
    <property type="project" value="TreeGrafter"/>
</dbReference>
<comment type="caution">
    <text evidence="2">The sequence shown here is derived from an EMBL/GenBank/DDBJ whole genome shotgun (WGS) entry which is preliminary data.</text>
</comment>
<dbReference type="AlphaFoldDB" id="A0A8T0VE99"/>
<dbReference type="PANTHER" id="PTHR28535:SF1">
    <property type="entry name" value="PROTEIN ZGRF1"/>
    <property type="match status" value="1"/>
</dbReference>
<organism evidence="2 3">
    <name type="scientific">Panicum virgatum</name>
    <name type="common">Blackwell switchgrass</name>
    <dbReference type="NCBI Taxonomy" id="38727"/>
    <lineage>
        <taxon>Eukaryota</taxon>
        <taxon>Viridiplantae</taxon>
        <taxon>Streptophyta</taxon>
        <taxon>Embryophyta</taxon>
        <taxon>Tracheophyta</taxon>
        <taxon>Spermatophyta</taxon>
        <taxon>Magnoliopsida</taxon>
        <taxon>Liliopsida</taxon>
        <taxon>Poales</taxon>
        <taxon>Poaceae</taxon>
        <taxon>PACMAD clade</taxon>
        <taxon>Panicoideae</taxon>
        <taxon>Panicodae</taxon>
        <taxon>Paniceae</taxon>
        <taxon>Panicinae</taxon>
        <taxon>Panicum</taxon>
        <taxon>Panicum sect. Hiantes</taxon>
    </lineage>
</organism>
<dbReference type="EMBL" id="CM029040">
    <property type="protein sequence ID" value="KAG2634682.1"/>
    <property type="molecule type" value="Genomic_DNA"/>
</dbReference>
<feature type="region of interest" description="Disordered" evidence="1">
    <location>
        <begin position="170"/>
        <end position="226"/>
    </location>
</feature>
<dbReference type="Proteomes" id="UP000823388">
    <property type="component" value="Chromosome 2N"/>
</dbReference>
<accession>A0A8T0VE99</accession>
<evidence type="ECO:0000313" key="2">
    <source>
        <dbReference type="EMBL" id="KAG2634682.1"/>
    </source>
</evidence>
<dbReference type="GO" id="GO:0005634">
    <property type="term" value="C:nucleus"/>
    <property type="evidence" value="ECO:0007669"/>
    <property type="project" value="TreeGrafter"/>
</dbReference>
<dbReference type="InterPro" id="IPR052800">
    <property type="entry name" value="DNA_Repair_Helicase_ZGRF1"/>
</dbReference>
<evidence type="ECO:0000256" key="1">
    <source>
        <dbReference type="SAM" id="MobiDB-lite"/>
    </source>
</evidence>
<feature type="compositionally biased region" description="Low complexity" evidence="1">
    <location>
        <begin position="179"/>
        <end position="192"/>
    </location>
</feature>
<evidence type="ECO:0000313" key="3">
    <source>
        <dbReference type="Proteomes" id="UP000823388"/>
    </source>
</evidence>
<feature type="compositionally biased region" description="Polar residues" evidence="1">
    <location>
        <begin position="208"/>
        <end position="219"/>
    </location>
</feature>
<proteinExistence type="predicted"/>
<protein>
    <submittedName>
        <fullName evidence="2">Uncharacterized protein</fullName>
    </submittedName>
</protein>
<gene>
    <name evidence="2" type="ORF">PVAP13_2NG306200</name>
</gene>
<name>A0A8T0VE99_PANVG</name>
<dbReference type="PANTHER" id="PTHR28535">
    <property type="entry name" value="ZINC FINGER GRF-TYPE CONTAINING 1"/>
    <property type="match status" value="1"/>
</dbReference>